<dbReference type="PANTHER" id="PTHR30471">
    <property type="entry name" value="DNA REPAIR PROTEIN RADC"/>
    <property type="match status" value="1"/>
</dbReference>
<dbReference type="InterPro" id="IPR020891">
    <property type="entry name" value="UPF0758_CS"/>
</dbReference>
<sequence length="223" mass="24204">MNTRKAEMNAPIHSKSGESLWSEDVRVPLLARAMGLDPWEAGVSLANALRENNDCLRSLMRRIIGGPSAIGGIDDAARARLIAALELGDLLAEAGLYQRDLIASAVECRRFLQRRLGKQRREVFSALYLDSRNRLIVAEDLFAGTIDGAAVFPREVVRGALLHDAASVIVAHNHPSGALAPSEQDRQLTRRLSSALSLVDIRLLDHFIVGFGDSVSLASLGEC</sequence>
<dbReference type="GO" id="GO:0046872">
    <property type="term" value="F:metal ion binding"/>
    <property type="evidence" value="ECO:0007669"/>
    <property type="project" value="UniProtKB-KW"/>
</dbReference>
<dbReference type="InterPro" id="IPR037518">
    <property type="entry name" value="MPN"/>
</dbReference>
<dbReference type="eggNOG" id="COG2003">
    <property type="taxonomic scope" value="Bacteria"/>
</dbReference>
<dbReference type="PROSITE" id="PS50249">
    <property type="entry name" value="MPN"/>
    <property type="match status" value="1"/>
</dbReference>
<keyword evidence="2" id="KW-0479">Metal-binding</keyword>
<dbReference type="Proteomes" id="UP000004699">
    <property type="component" value="Unassembled WGS sequence"/>
</dbReference>
<evidence type="ECO:0000313" key="9">
    <source>
        <dbReference type="Proteomes" id="UP000004699"/>
    </source>
</evidence>
<dbReference type="EMBL" id="DS999411">
    <property type="protein sequence ID" value="EED35887.1"/>
    <property type="molecule type" value="Genomic_DNA"/>
</dbReference>
<feature type="domain" description="MPN" evidence="7">
    <location>
        <begin position="101"/>
        <end position="223"/>
    </location>
</feature>
<dbReference type="Gene3D" id="3.40.140.10">
    <property type="entry name" value="Cytidine Deaminase, domain 2"/>
    <property type="match status" value="1"/>
</dbReference>
<dbReference type="STRING" id="565045.NOR51B_1834"/>
<dbReference type="AlphaFoldDB" id="B8KU95"/>
<dbReference type="OrthoDB" id="9804482at2"/>
<dbReference type="Pfam" id="PF04002">
    <property type="entry name" value="RadC"/>
    <property type="match status" value="1"/>
</dbReference>
<keyword evidence="1" id="KW-0645">Protease</keyword>
<proteinExistence type="inferred from homology"/>
<evidence type="ECO:0000259" key="7">
    <source>
        <dbReference type="PROSITE" id="PS50249"/>
    </source>
</evidence>
<name>B8KU95_9GAMM</name>
<keyword evidence="3" id="KW-0378">Hydrolase</keyword>
<dbReference type="CDD" id="cd08071">
    <property type="entry name" value="MPN_DUF2466"/>
    <property type="match status" value="1"/>
</dbReference>
<evidence type="ECO:0000256" key="4">
    <source>
        <dbReference type="ARBA" id="ARBA00022833"/>
    </source>
</evidence>
<dbReference type="GO" id="GO:0006508">
    <property type="term" value="P:proteolysis"/>
    <property type="evidence" value="ECO:0007669"/>
    <property type="project" value="UniProtKB-KW"/>
</dbReference>
<dbReference type="PROSITE" id="PS01302">
    <property type="entry name" value="UPF0758"/>
    <property type="match status" value="1"/>
</dbReference>
<dbReference type="PANTHER" id="PTHR30471:SF3">
    <property type="entry name" value="UPF0758 PROTEIN YEES-RELATED"/>
    <property type="match status" value="1"/>
</dbReference>
<evidence type="ECO:0000256" key="3">
    <source>
        <dbReference type="ARBA" id="ARBA00022801"/>
    </source>
</evidence>
<accession>B8KU95</accession>
<dbReference type="InterPro" id="IPR001405">
    <property type="entry name" value="UPF0758"/>
</dbReference>
<dbReference type="NCBIfam" id="TIGR00608">
    <property type="entry name" value="radc"/>
    <property type="match status" value="1"/>
</dbReference>
<evidence type="ECO:0000256" key="1">
    <source>
        <dbReference type="ARBA" id="ARBA00022670"/>
    </source>
</evidence>
<evidence type="ECO:0000313" key="8">
    <source>
        <dbReference type="EMBL" id="EED35887.1"/>
    </source>
</evidence>
<evidence type="ECO:0000256" key="2">
    <source>
        <dbReference type="ARBA" id="ARBA00022723"/>
    </source>
</evidence>
<comment type="similarity">
    <text evidence="6">Belongs to the UPF0758 family.</text>
</comment>
<dbReference type="GO" id="GO:0008237">
    <property type="term" value="F:metallopeptidase activity"/>
    <property type="evidence" value="ECO:0007669"/>
    <property type="project" value="UniProtKB-KW"/>
</dbReference>
<reference evidence="9" key="1">
    <citation type="journal article" date="2013" name="BMC Microbiol.">
        <title>Taxonomy and evolution of bacteriochlorophyll a-containing members of the OM60/NOR5 clade of marine gammaproteobacteria: description of Luminiphilus syltensis gen. nov., sp. nov., reclassification of Haliea rubra as Pseudohaliea rubra gen. nov., comb. nov., and emendation of Chromatocurvus halotolerans.</title>
        <authorList>
            <person name="Spring S."/>
            <person name="Riedel T."/>
            <person name="Sproer C."/>
            <person name="Yan S."/>
            <person name="Harder J."/>
            <person name="Fuchs B.M."/>
        </authorList>
    </citation>
    <scope>NUCLEOTIDE SEQUENCE [LARGE SCALE GENOMIC DNA]</scope>
    <source>
        <strain evidence="9">NOR51-B</strain>
    </source>
</reference>
<keyword evidence="9" id="KW-1185">Reference proteome</keyword>
<dbReference type="HOGENOM" id="CLU_073529_0_1_6"/>
<organism evidence="8 9">
    <name type="scientific">Luminiphilus syltensis NOR5-1B</name>
    <dbReference type="NCBI Taxonomy" id="565045"/>
    <lineage>
        <taxon>Bacteria</taxon>
        <taxon>Pseudomonadati</taxon>
        <taxon>Pseudomonadota</taxon>
        <taxon>Gammaproteobacteria</taxon>
        <taxon>Cellvibrionales</taxon>
        <taxon>Halieaceae</taxon>
        <taxon>Luminiphilus</taxon>
    </lineage>
</organism>
<evidence type="ECO:0000256" key="6">
    <source>
        <dbReference type="RuleBase" id="RU003797"/>
    </source>
</evidence>
<keyword evidence="4" id="KW-0862">Zinc</keyword>
<keyword evidence="5" id="KW-0482">Metalloprotease</keyword>
<dbReference type="InterPro" id="IPR025657">
    <property type="entry name" value="RadC_JAB"/>
</dbReference>
<protein>
    <submittedName>
        <fullName evidence="8">DNA repair protein RadC</fullName>
    </submittedName>
</protein>
<evidence type="ECO:0000256" key="5">
    <source>
        <dbReference type="ARBA" id="ARBA00023049"/>
    </source>
</evidence>
<gene>
    <name evidence="8" type="ORF">NOR51B_1834</name>
</gene>